<organism evidence="1 2">
    <name type="scientific">Varroa destructor</name>
    <name type="common">Honeybee mite</name>
    <dbReference type="NCBI Taxonomy" id="109461"/>
    <lineage>
        <taxon>Eukaryota</taxon>
        <taxon>Metazoa</taxon>
        <taxon>Ecdysozoa</taxon>
        <taxon>Arthropoda</taxon>
        <taxon>Chelicerata</taxon>
        <taxon>Arachnida</taxon>
        <taxon>Acari</taxon>
        <taxon>Parasitiformes</taxon>
        <taxon>Mesostigmata</taxon>
        <taxon>Gamasina</taxon>
        <taxon>Dermanyssoidea</taxon>
        <taxon>Varroidae</taxon>
        <taxon>Varroa</taxon>
    </lineage>
</organism>
<dbReference type="EnsemblMetazoa" id="XM_022789380">
    <property type="protein sequence ID" value="XP_022645115"/>
    <property type="gene ID" value="LOC111243568"/>
</dbReference>
<sequence length="225" mass="24832">MIMVGKCVRFRMRSIRSVKDSVSGSRQCSIHQMKGYSRAVGVRTPMSALNLAAQLLVCTEDGGFEPLVCDKLACWNVDELTGERDFCSHANDVEVTELEIEGAPQGPVGRTVQKRRSVNKDFDIFGDKETFKGDGLIENAHITVNHVDDILLSLTLPQEYATASSSKRTQGRVLTCSTTQQANTMQGPSPATANVSFRALRRTRPIQYARRNAHLSTSPTKNRSN</sequence>
<dbReference type="RefSeq" id="XP_022645115.1">
    <property type="nucleotide sequence ID" value="XM_022789380.1"/>
</dbReference>
<dbReference type="Proteomes" id="UP000594260">
    <property type="component" value="Unplaced"/>
</dbReference>
<dbReference type="KEGG" id="vde:111243568"/>
<dbReference type="GeneID" id="111243568"/>
<dbReference type="AlphaFoldDB" id="A0A7M7M952"/>
<keyword evidence="2" id="KW-1185">Reference proteome</keyword>
<reference evidence="1" key="1">
    <citation type="submission" date="2021-01" db="UniProtKB">
        <authorList>
            <consortium name="EnsemblMetazoa"/>
        </authorList>
    </citation>
    <scope>IDENTIFICATION</scope>
</reference>
<evidence type="ECO:0000313" key="2">
    <source>
        <dbReference type="Proteomes" id="UP000594260"/>
    </source>
</evidence>
<dbReference type="InParanoid" id="A0A7M7M952"/>
<name>A0A7M7M952_VARDE</name>
<proteinExistence type="predicted"/>
<accession>A0A7M7M952</accession>
<protein>
    <submittedName>
        <fullName evidence="1">Uncharacterized protein</fullName>
    </submittedName>
</protein>
<evidence type="ECO:0000313" key="1">
    <source>
        <dbReference type="EnsemblMetazoa" id="XP_022645115"/>
    </source>
</evidence>